<accession>A0A1Y1NM29</accession>
<name>A0A1Y1NM29_PHOPY</name>
<evidence type="ECO:0000256" key="1">
    <source>
        <dbReference type="SAM" id="MobiDB-lite"/>
    </source>
</evidence>
<proteinExistence type="predicted"/>
<organism evidence="3">
    <name type="scientific">Photinus pyralis</name>
    <name type="common">Common eastern firefly</name>
    <name type="synonym">Lampyris pyralis</name>
    <dbReference type="NCBI Taxonomy" id="7054"/>
    <lineage>
        <taxon>Eukaryota</taxon>
        <taxon>Metazoa</taxon>
        <taxon>Ecdysozoa</taxon>
        <taxon>Arthropoda</taxon>
        <taxon>Hexapoda</taxon>
        <taxon>Insecta</taxon>
        <taxon>Pterygota</taxon>
        <taxon>Neoptera</taxon>
        <taxon>Endopterygota</taxon>
        <taxon>Coleoptera</taxon>
        <taxon>Polyphaga</taxon>
        <taxon>Elateriformia</taxon>
        <taxon>Elateroidea</taxon>
        <taxon>Lampyridae</taxon>
        <taxon>Lampyrinae</taxon>
        <taxon>Photinus</taxon>
    </lineage>
</organism>
<dbReference type="PANTHER" id="PTHR19303">
    <property type="entry name" value="TRANSPOSON"/>
    <property type="match status" value="1"/>
</dbReference>
<feature type="domain" description="DDE-1" evidence="2">
    <location>
        <begin position="132"/>
        <end position="267"/>
    </location>
</feature>
<dbReference type="GO" id="GO:0005634">
    <property type="term" value="C:nucleus"/>
    <property type="evidence" value="ECO:0007669"/>
    <property type="project" value="TreeGrafter"/>
</dbReference>
<sequence>MEARLFGLTLTECRQLAFQLADQNRIEHPFNQDRKMAGQGWMQGFLNRHKDLSIRKPEATSGARAMGFNKVAVQQFFKLLEETVQKYKLTAEKNYNVDETGVTVNPKGSSKIIASKGKRQVGVLASAERGETITAEICFSASGACMPPMLIFPRKRMQQGFLDGLVPGGWVELNEKGWIDKILFFSWFKKFVEYSRASKDSPILLLLDGHSSHTKNLDVINYARENGVQMICFPPHCTHRLQALDVAFMKPLSAYYDDEVRKWLRTNPGRVVTFQKISYLFRAAYLRAATMAPKQLEHGQKKQSRGSVPGHPSKFVVVGPRATNQIT</sequence>
<evidence type="ECO:0000259" key="2">
    <source>
        <dbReference type="Pfam" id="PF03184"/>
    </source>
</evidence>
<dbReference type="PANTHER" id="PTHR19303:SF71">
    <property type="entry name" value="ZINC FINGER PHD-TYPE DOMAIN-CONTAINING PROTEIN"/>
    <property type="match status" value="1"/>
</dbReference>
<dbReference type="Pfam" id="PF03184">
    <property type="entry name" value="DDE_1"/>
    <property type="match status" value="1"/>
</dbReference>
<protein>
    <recommendedName>
        <fullName evidence="2">DDE-1 domain-containing protein</fullName>
    </recommendedName>
</protein>
<dbReference type="AlphaFoldDB" id="A0A1Y1NM29"/>
<dbReference type="EMBL" id="GEZM01001036">
    <property type="protein sequence ID" value="JAV98200.1"/>
    <property type="molecule type" value="Transcribed_RNA"/>
</dbReference>
<reference evidence="3" key="1">
    <citation type="journal article" date="2016" name="Sci. Rep.">
        <title>Molecular characterization of firefly nuptial gifts: a multi-omics approach sheds light on postcopulatory sexual selection.</title>
        <authorList>
            <person name="Al-Wathiqui N."/>
            <person name="Fallon T.R."/>
            <person name="South A."/>
            <person name="Weng J.K."/>
            <person name="Lewis S.M."/>
        </authorList>
    </citation>
    <scope>NUCLEOTIDE SEQUENCE</scope>
</reference>
<dbReference type="InterPro" id="IPR004875">
    <property type="entry name" value="DDE_SF_endonuclease_dom"/>
</dbReference>
<evidence type="ECO:0000313" key="3">
    <source>
        <dbReference type="EMBL" id="JAV98200.1"/>
    </source>
</evidence>
<feature type="region of interest" description="Disordered" evidence="1">
    <location>
        <begin position="296"/>
        <end position="327"/>
    </location>
</feature>
<dbReference type="GO" id="GO:0003677">
    <property type="term" value="F:DNA binding"/>
    <property type="evidence" value="ECO:0007669"/>
    <property type="project" value="TreeGrafter"/>
</dbReference>
<dbReference type="InterPro" id="IPR050863">
    <property type="entry name" value="CenT-Element_Derived"/>
</dbReference>